<proteinExistence type="predicted"/>
<organism evidence="1">
    <name type="scientific">marine sediment metagenome</name>
    <dbReference type="NCBI Taxonomy" id="412755"/>
    <lineage>
        <taxon>unclassified sequences</taxon>
        <taxon>metagenomes</taxon>
        <taxon>ecological metagenomes</taxon>
    </lineage>
</organism>
<dbReference type="AlphaFoldDB" id="A0A0F9NLW6"/>
<evidence type="ECO:0000313" key="1">
    <source>
        <dbReference type="EMBL" id="KKN18889.1"/>
    </source>
</evidence>
<gene>
    <name evidence="1" type="ORF">LCGC14_0951310</name>
</gene>
<comment type="caution">
    <text evidence="1">The sequence shown here is derived from an EMBL/GenBank/DDBJ whole genome shotgun (WGS) entry which is preliminary data.</text>
</comment>
<protein>
    <submittedName>
        <fullName evidence="1">Uncharacterized protein</fullName>
    </submittedName>
</protein>
<accession>A0A0F9NLW6</accession>
<feature type="non-terminal residue" evidence="1">
    <location>
        <position position="1"/>
    </location>
</feature>
<dbReference type="EMBL" id="LAZR01003386">
    <property type="protein sequence ID" value="KKN18889.1"/>
    <property type="molecule type" value="Genomic_DNA"/>
</dbReference>
<reference evidence="1" key="1">
    <citation type="journal article" date="2015" name="Nature">
        <title>Complex archaea that bridge the gap between prokaryotes and eukaryotes.</title>
        <authorList>
            <person name="Spang A."/>
            <person name="Saw J.H."/>
            <person name="Jorgensen S.L."/>
            <person name="Zaremba-Niedzwiedzka K."/>
            <person name="Martijn J."/>
            <person name="Lind A.E."/>
            <person name="van Eijk R."/>
            <person name="Schleper C."/>
            <person name="Guy L."/>
            <person name="Ettema T.J."/>
        </authorList>
    </citation>
    <scope>NUCLEOTIDE SEQUENCE</scope>
</reference>
<sequence length="58" mass="6735">LAQLEIKDAKKVVSVAEFDAFTYPSESCLIKKKRHPNCICNDPIYQEVFKNKWDCLSE</sequence>
<name>A0A0F9NLW6_9ZZZZ</name>